<dbReference type="CDD" id="cd03214">
    <property type="entry name" value="ABC_Iron-Siderophores_B12_Hemin"/>
    <property type="match status" value="1"/>
</dbReference>
<dbReference type="PROSITE" id="PS50893">
    <property type="entry name" value="ABC_TRANSPORTER_2"/>
    <property type="match status" value="1"/>
</dbReference>
<dbReference type="AlphaFoldDB" id="A0A078M855"/>
<gene>
    <name evidence="12" type="primary">bauE</name>
    <name evidence="12" type="ORF">BN1049_01173</name>
</gene>
<reference evidence="12" key="1">
    <citation type="submission" date="2014-07" db="EMBL/GenBank/DDBJ databases">
        <authorList>
            <person name="Urmite Genomes Urmite Genomes"/>
        </authorList>
    </citation>
    <scope>NUCLEOTIDE SEQUENCE</scope>
    <source>
        <strain evidence="12">12M76_air</strain>
    </source>
</reference>
<comment type="similarity">
    <text evidence="2">Belongs to the ABC transporter superfamily.</text>
</comment>
<organism evidence="12">
    <name type="scientific">Pseudomonas saudimassiliensis</name>
    <dbReference type="NCBI Taxonomy" id="1461581"/>
    <lineage>
        <taxon>Bacteria</taxon>
        <taxon>Pseudomonadati</taxon>
        <taxon>Pseudomonadota</taxon>
        <taxon>Gammaproteobacteria</taxon>
        <taxon>Pseudomonadales</taxon>
        <taxon>Pseudomonadaceae</taxon>
        <taxon>Pseudomonas</taxon>
    </lineage>
</organism>
<evidence type="ECO:0000256" key="5">
    <source>
        <dbReference type="ARBA" id="ARBA00022496"/>
    </source>
</evidence>
<feature type="domain" description="ABC transporter" evidence="11">
    <location>
        <begin position="2"/>
        <end position="236"/>
    </location>
</feature>
<keyword evidence="5" id="KW-0410">Iron transport</keyword>
<evidence type="ECO:0000256" key="9">
    <source>
        <dbReference type="ARBA" id="ARBA00023065"/>
    </source>
</evidence>
<dbReference type="EMBL" id="LK391969">
    <property type="protein sequence ID" value="CEF26246.1"/>
    <property type="molecule type" value="Genomic_DNA"/>
</dbReference>
<dbReference type="PATRIC" id="fig|1461581.3.peg.1149"/>
<dbReference type="InterPro" id="IPR003593">
    <property type="entry name" value="AAA+_ATPase"/>
</dbReference>
<dbReference type="InterPro" id="IPR027417">
    <property type="entry name" value="P-loop_NTPase"/>
</dbReference>
<name>A0A078M855_9PSED</name>
<keyword evidence="4" id="KW-1003">Cell membrane</keyword>
<dbReference type="GO" id="GO:0005524">
    <property type="term" value="F:ATP binding"/>
    <property type="evidence" value="ECO:0007669"/>
    <property type="project" value="UniProtKB-KW"/>
</dbReference>
<evidence type="ECO:0000256" key="1">
    <source>
        <dbReference type="ARBA" id="ARBA00004202"/>
    </source>
</evidence>
<sequence>MIETRGVSKRYGDVLVVDDVSLSIPRGGFTSIIGPNGAGKSTLLSMISRLTPMSAGSVLVDGLDVTRTPGNVLARRLSILRQDNQTSLRLTVRDLVAFGRFPHSGGRLTAEDLRHVDEAMDYLRLNDYRDRPIDELSGGQRQRAYVAMVMCQDTEYVLLDEPLNNIDMRFAVDMMQLLRRAADEKGKTVVVVLHDINFASCYSDHIIAMRQGRPAYQGTPQAIIRDEVLRDLYEMDIQVHEVNGQRICTYYR</sequence>
<dbReference type="GO" id="GO:0016887">
    <property type="term" value="F:ATP hydrolysis activity"/>
    <property type="evidence" value="ECO:0007669"/>
    <property type="project" value="InterPro"/>
</dbReference>
<evidence type="ECO:0000259" key="11">
    <source>
        <dbReference type="PROSITE" id="PS50893"/>
    </source>
</evidence>
<dbReference type="SMART" id="SM00382">
    <property type="entry name" value="AAA"/>
    <property type="match status" value="1"/>
</dbReference>
<evidence type="ECO:0000256" key="3">
    <source>
        <dbReference type="ARBA" id="ARBA00022448"/>
    </source>
</evidence>
<accession>A0A078M855</accession>
<keyword evidence="6" id="KW-0547">Nucleotide-binding</keyword>
<dbReference type="RefSeq" id="WP_044498784.1">
    <property type="nucleotide sequence ID" value="NZ_LK391969.1"/>
</dbReference>
<dbReference type="InterPro" id="IPR003439">
    <property type="entry name" value="ABC_transporter-like_ATP-bd"/>
</dbReference>
<dbReference type="PANTHER" id="PTHR42771">
    <property type="entry name" value="IRON(3+)-HYDROXAMATE IMPORT ATP-BINDING PROTEIN FHUC"/>
    <property type="match status" value="1"/>
</dbReference>
<dbReference type="GO" id="GO:0005886">
    <property type="term" value="C:plasma membrane"/>
    <property type="evidence" value="ECO:0007669"/>
    <property type="project" value="UniProtKB-SubCell"/>
</dbReference>
<dbReference type="Pfam" id="PF00005">
    <property type="entry name" value="ABC_tran"/>
    <property type="match status" value="1"/>
</dbReference>
<evidence type="ECO:0000256" key="10">
    <source>
        <dbReference type="ARBA" id="ARBA00023136"/>
    </source>
</evidence>
<keyword evidence="3" id="KW-0813">Transport</keyword>
<evidence type="ECO:0000256" key="2">
    <source>
        <dbReference type="ARBA" id="ARBA00005417"/>
    </source>
</evidence>
<keyword evidence="10" id="KW-0472">Membrane</keyword>
<keyword evidence="9" id="KW-0406">Ion transport</keyword>
<dbReference type="Gene3D" id="3.40.50.300">
    <property type="entry name" value="P-loop containing nucleotide triphosphate hydrolases"/>
    <property type="match status" value="1"/>
</dbReference>
<dbReference type="GO" id="GO:0006826">
    <property type="term" value="P:iron ion transport"/>
    <property type="evidence" value="ECO:0007669"/>
    <property type="project" value="UniProtKB-KW"/>
</dbReference>
<dbReference type="FunFam" id="3.40.50.300:FF:000134">
    <property type="entry name" value="Iron-enterobactin ABC transporter ATP-binding protein"/>
    <property type="match status" value="1"/>
</dbReference>
<keyword evidence="7 12" id="KW-0067">ATP-binding</keyword>
<keyword evidence="8" id="KW-0408">Iron</keyword>
<dbReference type="PANTHER" id="PTHR42771:SF3">
    <property type="entry name" value="PETROBACTIN IMPORT ATP-BINDING PROTEIN YCLP"/>
    <property type="match status" value="1"/>
</dbReference>
<evidence type="ECO:0000256" key="4">
    <source>
        <dbReference type="ARBA" id="ARBA00022475"/>
    </source>
</evidence>
<proteinExistence type="inferred from homology"/>
<comment type="subcellular location">
    <subcellularLocation>
        <location evidence="1">Cell membrane</location>
        <topology evidence="1">Peripheral membrane protein</topology>
    </subcellularLocation>
</comment>
<dbReference type="EMBL" id="LM997413">
    <property type="protein sequence ID" value="CEA03603.1"/>
    <property type="molecule type" value="Genomic_DNA"/>
</dbReference>
<evidence type="ECO:0000256" key="8">
    <source>
        <dbReference type="ARBA" id="ARBA00023004"/>
    </source>
</evidence>
<evidence type="ECO:0000256" key="6">
    <source>
        <dbReference type="ARBA" id="ARBA00022741"/>
    </source>
</evidence>
<dbReference type="SUPFAM" id="SSF52540">
    <property type="entry name" value="P-loop containing nucleoside triphosphate hydrolases"/>
    <property type="match status" value="1"/>
</dbReference>
<evidence type="ECO:0000313" key="12">
    <source>
        <dbReference type="EMBL" id="CEA03603.1"/>
    </source>
</evidence>
<evidence type="ECO:0000256" key="7">
    <source>
        <dbReference type="ARBA" id="ARBA00022840"/>
    </source>
</evidence>
<protein>
    <submittedName>
        <fullName evidence="12">Ferric siderophore ABC transporter ATP-binding protein BauE</fullName>
    </submittedName>
</protein>
<dbReference type="OrthoDB" id="5292475at2"/>
<dbReference type="InterPro" id="IPR051535">
    <property type="entry name" value="Siderophore_ABC-ATPase"/>
</dbReference>